<dbReference type="AlphaFoldDB" id="A0A410RMZ4"/>
<sequence>MSRGLRFAFSGSSLVSTWWDGAATCSRGLLRALHRDSMARFGFSSSPRVYGAAGAGACLITDAFDGVAQLLEPGREVRWRRRWADASRAAHRRRPGLKPGAAGRIDGSA</sequence>
<name>A0A410RMZ4_CORCK</name>
<dbReference type="RefSeq" id="WP_240672766.1">
    <property type="nucleotide sequence ID" value="NZ_CP034669.1"/>
</dbReference>
<evidence type="ECO:0000259" key="2">
    <source>
        <dbReference type="Pfam" id="PF13524"/>
    </source>
</evidence>
<dbReference type="Pfam" id="PF13524">
    <property type="entry name" value="Glyco_trans_1_2"/>
    <property type="match status" value="1"/>
</dbReference>
<protein>
    <recommendedName>
        <fullName evidence="2">Spore protein YkvP/CgeB glycosyl transferase-like domain-containing protein</fullName>
    </recommendedName>
</protein>
<dbReference type="InterPro" id="IPR055259">
    <property type="entry name" value="YkvP/CgeB_Glyco_trans-like"/>
</dbReference>
<dbReference type="Proteomes" id="UP000288758">
    <property type="component" value="Chromosome"/>
</dbReference>
<dbReference type="EMBL" id="CP034669">
    <property type="protein sequence ID" value="QAT83225.1"/>
    <property type="molecule type" value="Genomic_DNA"/>
</dbReference>
<evidence type="ECO:0000313" key="4">
    <source>
        <dbReference type="Proteomes" id="UP000288758"/>
    </source>
</evidence>
<gene>
    <name evidence="3" type="ORF">EJ065_1626</name>
</gene>
<reference evidence="3 4" key="1">
    <citation type="submission" date="2018-12" db="EMBL/GenBank/DDBJ databases">
        <title>Complete Genome Sequence of the Corallopyronin A producing Myxobacterium Corallococcus coralloides B035.</title>
        <authorList>
            <person name="Bouhired S.M."/>
            <person name="Rupp O."/>
            <person name="Blom J."/>
            <person name="Schaeberle T.F."/>
            <person name="Kehraus S."/>
            <person name="Schiefer A."/>
            <person name="Pfarr K."/>
            <person name="Goesmann A."/>
            <person name="Hoerauf A."/>
            <person name="Koenig G.M."/>
        </authorList>
    </citation>
    <scope>NUCLEOTIDE SEQUENCE [LARGE SCALE GENOMIC DNA]</scope>
    <source>
        <strain evidence="3 4">B035</strain>
    </source>
</reference>
<organism evidence="3 4">
    <name type="scientific">Corallococcus coralloides</name>
    <name type="common">Myxococcus coralloides</name>
    <dbReference type="NCBI Taxonomy" id="184914"/>
    <lineage>
        <taxon>Bacteria</taxon>
        <taxon>Pseudomonadati</taxon>
        <taxon>Myxococcota</taxon>
        <taxon>Myxococcia</taxon>
        <taxon>Myxococcales</taxon>
        <taxon>Cystobacterineae</taxon>
        <taxon>Myxococcaceae</taxon>
        <taxon>Corallococcus</taxon>
    </lineage>
</organism>
<feature type="region of interest" description="Disordered" evidence="1">
    <location>
        <begin position="87"/>
        <end position="109"/>
    </location>
</feature>
<accession>A0A410RMZ4</accession>
<evidence type="ECO:0000313" key="3">
    <source>
        <dbReference type="EMBL" id="QAT83225.1"/>
    </source>
</evidence>
<proteinExistence type="predicted"/>
<evidence type="ECO:0000256" key="1">
    <source>
        <dbReference type="SAM" id="MobiDB-lite"/>
    </source>
</evidence>
<feature type="domain" description="Spore protein YkvP/CgeB glycosyl transferase-like" evidence="2">
    <location>
        <begin position="33"/>
        <end position="90"/>
    </location>
</feature>